<gene>
    <name evidence="2" type="ORF">DW322_04480</name>
</gene>
<dbReference type="InterPro" id="IPR014914">
    <property type="entry name" value="RES_dom"/>
</dbReference>
<organism evidence="2 3">
    <name type="scientific">Rhodococcus rhodnii</name>
    <dbReference type="NCBI Taxonomy" id="38312"/>
    <lineage>
        <taxon>Bacteria</taxon>
        <taxon>Bacillati</taxon>
        <taxon>Actinomycetota</taxon>
        <taxon>Actinomycetes</taxon>
        <taxon>Mycobacteriales</taxon>
        <taxon>Nocardiaceae</taxon>
        <taxon>Rhodococcus</taxon>
    </lineage>
</organism>
<reference evidence="2 3" key="1">
    <citation type="submission" date="2018-07" db="EMBL/GenBank/DDBJ databases">
        <title>Genome sequence of Rhodococcus rhodnii ATCC 35071 from Rhodnius prolixus.</title>
        <authorList>
            <person name="Patel V."/>
            <person name="Vogel K.J."/>
        </authorList>
    </citation>
    <scope>NUCLEOTIDE SEQUENCE [LARGE SCALE GENOMIC DNA]</scope>
    <source>
        <strain evidence="2 3">ATCC 35071</strain>
    </source>
</reference>
<comment type="caution">
    <text evidence="2">The sequence shown here is derived from an EMBL/GenBank/DDBJ whole genome shotgun (WGS) entry which is preliminary data.</text>
</comment>
<dbReference type="Pfam" id="PF08808">
    <property type="entry name" value="RES"/>
    <property type="match status" value="1"/>
</dbReference>
<evidence type="ECO:0000313" key="2">
    <source>
        <dbReference type="EMBL" id="TXG89616.1"/>
    </source>
</evidence>
<dbReference type="SMART" id="SM00953">
    <property type="entry name" value="RES"/>
    <property type="match status" value="1"/>
</dbReference>
<name>A0A6P2CEF3_9NOCA</name>
<protein>
    <submittedName>
        <fullName evidence="2">RES domain-containing protein</fullName>
    </submittedName>
</protein>
<dbReference type="AlphaFoldDB" id="A0A6P2CEF3"/>
<sequence>MTPPRATRHLSTPPTPDNLRNFPTRTIPAGSALFRTHRAALSPWWFGSSMVGRFDLPAPLGTCYVAETEMIGLYEMLAGVRFVAEPDIASRTVSELTVDHDLIVADATANDGIRYGLTAEISTVVDYRLTQHWAKALQAAGFDGIRYWARHELAHEHACLALFESSGDNTVSVETPSDYRVSRTHRLTDRADLLDSLERHAGITVVAPPRTLGPL</sequence>
<dbReference type="RefSeq" id="WP_051111346.1">
    <property type="nucleotide sequence ID" value="NZ_QRCM01000001.1"/>
</dbReference>
<feature type="domain" description="RES" evidence="1">
    <location>
        <begin position="43"/>
        <end position="174"/>
    </location>
</feature>
<evidence type="ECO:0000313" key="3">
    <source>
        <dbReference type="Proteomes" id="UP000471120"/>
    </source>
</evidence>
<dbReference type="EMBL" id="QRCM01000001">
    <property type="protein sequence ID" value="TXG89616.1"/>
    <property type="molecule type" value="Genomic_DNA"/>
</dbReference>
<evidence type="ECO:0000259" key="1">
    <source>
        <dbReference type="SMART" id="SM00953"/>
    </source>
</evidence>
<accession>A0A6P2CEF3</accession>
<proteinExistence type="predicted"/>
<dbReference type="Proteomes" id="UP000471120">
    <property type="component" value="Unassembled WGS sequence"/>
</dbReference>